<keyword evidence="2" id="KW-1185">Reference proteome</keyword>
<dbReference type="InterPro" id="IPR021842">
    <property type="entry name" value="DUF3435"/>
</dbReference>
<evidence type="ECO:0000313" key="1">
    <source>
        <dbReference type="EMBL" id="CRL30958.1"/>
    </source>
</evidence>
<organism evidence="1 2">
    <name type="scientific">Penicillium camemberti (strain FM 013)</name>
    <dbReference type="NCBI Taxonomy" id="1429867"/>
    <lineage>
        <taxon>Eukaryota</taxon>
        <taxon>Fungi</taxon>
        <taxon>Dikarya</taxon>
        <taxon>Ascomycota</taxon>
        <taxon>Pezizomycotina</taxon>
        <taxon>Eurotiomycetes</taxon>
        <taxon>Eurotiomycetidae</taxon>
        <taxon>Eurotiales</taxon>
        <taxon>Aspergillaceae</taxon>
        <taxon>Penicillium</taxon>
    </lineage>
</organism>
<dbReference type="STRING" id="1429867.A0A0G4PXB7"/>
<reference evidence="1 2" key="1">
    <citation type="journal article" date="2014" name="Nat. Commun.">
        <title>Multiple recent horizontal transfers of a large genomic region in cheese making fungi.</title>
        <authorList>
            <person name="Cheeseman K."/>
            <person name="Ropars J."/>
            <person name="Renault P."/>
            <person name="Dupont J."/>
            <person name="Gouzy J."/>
            <person name="Branca A."/>
            <person name="Abraham A.L."/>
            <person name="Ceppi M."/>
            <person name="Conseiller E."/>
            <person name="Debuchy R."/>
            <person name="Malagnac F."/>
            <person name="Goarin A."/>
            <person name="Silar P."/>
            <person name="Lacoste S."/>
            <person name="Sallet E."/>
            <person name="Bensimon A."/>
            <person name="Giraud T."/>
            <person name="Brygoo Y."/>
        </authorList>
    </citation>
    <scope>NUCLEOTIDE SEQUENCE [LARGE SCALE GENOMIC DNA]</scope>
    <source>
        <strain evidence="2">FM 013</strain>
    </source>
</reference>
<dbReference type="EMBL" id="HG793198">
    <property type="protein sequence ID" value="CRL30958.1"/>
    <property type="molecule type" value="Genomic_DNA"/>
</dbReference>
<dbReference type="Proteomes" id="UP000053732">
    <property type="component" value="Unassembled WGS sequence"/>
</dbReference>
<protein>
    <submittedName>
        <fullName evidence="1">Str. FM013</fullName>
    </submittedName>
</protein>
<accession>A0A0G4PXB7</accession>
<evidence type="ECO:0000313" key="2">
    <source>
        <dbReference type="Proteomes" id="UP000053732"/>
    </source>
</evidence>
<proteinExistence type="predicted"/>
<gene>
    <name evidence="1" type="ORF">PCAMFM013_S065g000008</name>
</gene>
<name>A0A0G4PXB7_PENC3</name>
<dbReference type="AlphaFoldDB" id="A0A0G4PXB7"/>
<dbReference type="Pfam" id="PF11917">
    <property type="entry name" value="DUF3435"/>
    <property type="match status" value="1"/>
</dbReference>
<sequence>MKCGGEITGFAEVAKLYYLRYSAVKAFNDSPDVSNEL</sequence>